<dbReference type="Gene3D" id="3.40.350.10">
    <property type="entry name" value="Creatinase/prolidase N-terminal domain"/>
    <property type="match status" value="1"/>
</dbReference>
<dbReference type="PANTHER" id="PTHR46112:SF3">
    <property type="entry name" value="AMINOPEPTIDASE YPDF"/>
    <property type="match status" value="1"/>
</dbReference>
<dbReference type="SUPFAM" id="SSF55920">
    <property type="entry name" value="Creatinase/aminopeptidase"/>
    <property type="match status" value="1"/>
</dbReference>
<dbReference type="RefSeq" id="WP_227994477.1">
    <property type="nucleotide sequence ID" value="NZ_BAABIH010000013.1"/>
</dbReference>
<organism evidence="2 3">
    <name type="scientific">Luteimicrobium xylanilyticum</name>
    <dbReference type="NCBI Taxonomy" id="1133546"/>
    <lineage>
        <taxon>Bacteria</taxon>
        <taxon>Bacillati</taxon>
        <taxon>Actinomycetota</taxon>
        <taxon>Actinomycetes</taxon>
        <taxon>Micrococcales</taxon>
        <taxon>Luteimicrobium</taxon>
    </lineage>
</organism>
<keyword evidence="2" id="KW-0645">Protease</keyword>
<dbReference type="EC" id="3.4.13.-" evidence="2"/>
<keyword evidence="2" id="KW-0224">Dipeptidase</keyword>
<dbReference type="Proteomes" id="UP000326702">
    <property type="component" value="Chromosome"/>
</dbReference>
<name>A0A5P9Q6C6_9MICO</name>
<dbReference type="InterPro" id="IPR050659">
    <property type="entry name" value="Peptidase_M24B"/>
</dbReference>
<dbReference type="Gene3D" id="3.90.230.10">
    <property type="entry name" value="Creatinase/methionine aminopeptidase superfamily"/>
    <property type="match status" value="1"/>
</dbReference>
<evidence type="ECO:0000313" key="3">
    <source>
        <dbReference type="Proteomes" id="UP000326702"/>
    </source>
</evidence>
<evidence type="ECO:0000259" key="1">
    <source>
        <dbReference type="Pfam" id="PF00557"/>
    </source>
</evidence>
<dbReference type="EMBL" id="CP045529">
    <property type="protein sequence ID" value="QFU96943.1"/>
    <property type="molecule type" value="Genomic_DNA"/>
</dbReference>
<evidence type="ECO:0000313" key="2">
    <source>
        <dbReference type="EMBL" id="QFU96943.1"/>
    </source>
</evidence>
<gene>
    <name evidence="2" type="ORF">KDY119_00435</name>
</gene>
<dbReference type="KEGG" id="lxl:KDY119_00435"/>
<dbReference type="InterPro" id="IPR000994">
    <property type="entry name" value="Pept_M24"/>
</dbReference>
<feature type="domain" description="Peptidase M24" evidence="1">
    <location>
        <begin position="101"/>
        <end position="301"/>
    </location>
</feature>
<dbReference type="CDD" id="cd01092">
    <property type="entry name" value="APP-like"/>
    <property type="match status" value="1"/>
</dbReference>
<sequence>MLALTPDAPPTLLVPRLERGDAEAAVGAPALTFADWADGSDPYAVASDLLRPAGRYGISDSAWALHLLGLQAALPASSYRALTDCLPMLRAVKGPDELARLAAAGAAADRAYEEIVHMRFAGRRETEVAADLADLLRQFGHEQVDFTVVGSGPNGANPHHEAGSRVIADGDLVVLDFGGLRYGYGSDTTRTVSVGEPNAKQQEVHDVVRAAQQAGVDAVRPGVACQDIDRAARAVITEAGYGPQFLHRTGHGIGVTTHEPPYMVEGETQPLVPGMCFSVEPGVYLAGEFGVRIEDIVTVTDDGVRGLNTTDHGLRVVG</sequence>
<keyword evidence="2" id="KW-0378">Hydrolase</keyword>
<reference evidence="2 3" key="1">
    <citation type="submission" date="2019-10" db="EMBL/GenBank/DDBJ databases">
        <title>Genome sequence of Luteimicrobium xylanilyticum HY-24.</title>
        <authorList>
            <person name="Kim D.Y."/>
            <person name="Park H.-Y."/>
        </authorList>
    </citation>
    <scope>NUCLEOTIDE SEQUENCE [LARGE SCALE GENOMIC DNA]</scope>
    <source>
        <strain evidence="2 3">HY-24</strain>
    </source>
</reference>
<protein>
    <submittedName>
        <fullName evidence="2">Putative dipeptidase PepE</fullName>
        <ecNumber evidence="2">3.4.13.-</ecNumber>
    </submittedName>
</protein>
<dbReference type="InterPro" id="IPR036005">
    <property type="entry name" value="Creatinase/aminopeptidase-like"/>
</dbReference>
<dbReference type="AlphaFoldDB" id="A0A5P9Q6C6"/>
<proteinExistence type="predicted"/>
<dbReference type="PANTHER" id="PTHR46112">
    <property type="entry name" value="AMINOPEPTIDASE"/>
    <property type="match status" value="1"/>
</dbReference>
<dbReference type="GO" id="GO:0016805">
    <property type="term" value="F:dipeptidase activity"/>
    <property type="evidence" value="ECO:0007669"/>
    <property type="project" value="UniProtKB-KW"/>
</dbReference>
<keyword evidence="3" id="KW-1185">Reference proteome</keyword>
<dbReference type="InterPro" id="IPR029149">
    <property type="entry name" value="Creatin/AminoP/Spt16_N"/>
</dbReference>
<accession>A0A5P9Q6C6</accession>
<dbReference type="Pfam" id="PF00557">
    <property type="entry name" value="Peptidase_M24"/>
    <property type="match status" value="1"/>
</dbReference>